<dbReference type="Proteomes" id="UP001279734">
    <property type="component" value="Unassembled WGS sequence"/>
</dbReference>
<organism evidence="2 3">
    <name type="scientific">Nepenthes gracilis</name>
    <name type="common">Slender pitcher plant</name>
    <dbReference type="NCBI Taxonomy" id="150966"/>
    <lineage>
        <taxon>Eukaryota</taxon>
        <taxon>Viridiplantae</taxon>
        <taxon>Streptophyta</taxon>
        <taxon>Embryophyta</taxon>
        <taxon>Tracheophyta</taxon>
        <taxon>Spermatophyta</taxon>
        <taxon>Magnoliopsida</taxon>
        <taxon>eudicotyledons</taxon>
        <taxon>Gunneridae</taxon>
        <taxon>Pentapetalae</taxon>
        <taxon>Caryophyllales</taxon>
        <taxon>Nepenthaceae</taxon>
        <taxon>Nepenthes</taxon>
    </lineage>
</organism>
<name>A0AAD3SQ95_NEPGR</name>
<feature type="region of interest" description="Disordered" evidence="1">
    <location>
        <begin position="323"/>
        <end position="364"/>
    </location>
</feature>
<comment type="caution">
    <text evidence="2">The sequence shown here is derived from an EMBL/GenBank/DDBJ whole genome shotgun (WGS) entry which is preliminary data.</text>
</comment>
<feature type="region of interest" description="Disordered" evidence="1">
    <location>
        <begin position="48"/>
        <end position="68"/>
    </location>
</feature>
<feature type="region of interest" description="Disordered" evidence="1">
    <location>
        <begin position="299"/>
        <end position="318"/>
    </location>
</feature>
<gene>
    <name evidence="2" type="ORF">Nepgr_017359</name>
</gene>
<evidence type="ECO:0000256" key="1">
    <source>
        <dbReference type="SAM" id="MobiDB-lite"/>
    </source>
</evidence>
<dbReference type="EMBL" id="BSYO01000015">
    <property type="protein sequence ID" value="GMH15518.1"/>
    <property type="molecule type" value="Genomic_DNA"/>
</dbReference>
<dbReference type="AlphaFoldDB" id="A0AAD3SQ95"/>
<sequence>MSCLPAHQGSKKQIHLDIAPFLVKGHKSGEEGISITVGCLLGIQQKPNVASQPSKGSGRPIQDQRHQSTAVVKLQTIQPVSVTNQSTKKPNSNLFHHSRDPLPIVDPDVDGVGSVVSRAFPTLNDDKVTLRCLDIQPPCCTPAARVPEGSSLGNVDAVQGLTQCSPNASSSCNQGLLPVGLRMSYLLGRRLMDGTVGPAGLFFITPAEAVGDAGGDTVFMQLLCQLLLISCQKLIQLLGTVKHNADKAAVQFVSAFTDMLQMLSSEKSAKATAYRPDSQNSTGQLHHLPNIQLRFSKQKSSPATAGHLYNRGSSETSLTDQATLNSSINHGALPTKDTTQHKKPSSMPGISFPQASASRMTPSP</sequence>
<reference evidence="2" key="1">
    <citation type="submission" date="2023-05" db="EMBL/GenBank/DDBJ databases">
        <title>Nepenthes gracilis genome sequencing.</title>
        <authorList>
            <person name="Fukushima K."/>
        </authorList>
    </citation>
    <scope>NUCLEOTIDE SEQUENCE</scope>
    <source>
        <strain evidence="2">SING2019-196</strain>
    </source>
</reference>
<proteinExistence type="predicted"/>
<evidence type="ECO:0000313" key="3">
    <source>
        <dbReference type="Proteomes" id="UP001279734"/>
    </source>
</evidence>
<keyword evidence="3" id="KW-1185">Reference proteome</keyword>
<protein>
    <submittedName>
        <fullName evidence="2">Uncharacterized protein</fullName>
    </submittedName>
</protein>
<evidence type="ECO:0000313" key="2">
    <source>
        <dbReference type="EMBL" id="GMH15518.1"/>
    </source>
</evidence>
<feature type="compositionally biased region" description="Polar residues" evidence="1">
    <location>
        <begin position="353"/>
        <end position="364"/>
    </location>
</feature>
<accession>A0AAD3SQ95</accession>